<sequence>MDPYPLISTSYRTTQQKVVEFDTEAKMELLRLTSKFQSLFSSMERHQSNQNDEGREQML</sequence>
<evidence type="ECO:0000313" key="1">
    <source>
        <dbReference type="EMBL" id="EXB87887.1"/>
    </source>
</evidence>
<name>W9RF17_9ROSA</name>
<organism evidence="1 2">
    <name type="scientific">Morus notabilis</name>
    <dbReference type="NCBI Taxonomy" id="981085"/>
    <lineage>
        <taxon>Eukaryota</taxon>
        <taxon>Viridiplantae</taxon>
        <taxon>Streptophyta</taxon>
        <taxon>Embryophyta</taxon>
        <taxon>Tracheophyta</taxon>
        <taxon>Spermatophyta</taxon>
        <taxon>Magnoliopsida</taxon>
        <taxon>eudicotyledons</taxon>
        <taxon>Gunneridae</taxon>
        <taxon>Pentapetalae</taxon>
        <taxon>rosids</taxon>
        <taxon>fabids</taxon>
        <taxon>Rosales</taxon>
        <taxon>Moraceae</taxon>
        <taxon>Moreae</taxon>
        <taxon>Morus</taxon>
    </lineage>
</organism>
<keyword evidence="2" id="KW-1185">Reference proteome</keyword>
<gene>
    <name evidence="1" type="ORF">L484_015018</name>
</gene>
<dbReference type="Proteomes" id="UP000030645">
    <property type="component" value="Unassembled WGS sequence"/>
</dbReference>
<dbReference type="AlphaFoldDB" id="W9RF17"/>
<reference evidence="2" key="1">
    <citation type="submission" date="2013-01" db="EMBL/GenBank/DDBJ databases">
        <title>Draft Genome Sequence of a Mulberry Tree, Morus notabilis C.K. Schneid.</title>
        <authorList>
            <person name="He N."/>
            <person name="Zhao S."/>
        </authorList>
    </citation>
    <scope>NUCLEOTIDE SEQUENCE</scope>
</reference>
<proteinExistence type="predicted"/>
<protein>
    <submittedName>
        <fullName evidence="1">Uncharacterized protein</fullName>
    </submittedName>
</protein>
<accession>W9RF17</accession>
<evidence type="ECO:0000313" key="2">
    <source>
        <dbReference type="Proteomes" id="UP000030645"/>
    </source>
</evidence>
<dbReference type="EMBL" id="KE344940">
    <property type="protein sequence ID" value="EXB87887.1"/>
    <property type="molecule type" value="Genomic_DNA"/>
</dbReference>